<comment type="caution">
    <text evidence="1">The sequence shown here is derived from an EMBL/GenBank/DDBJ whole genome shotgun (WGS) entry which is preliminary data.</text>
</comment>
<protein>
    <submittedName>
        <fullName evidence="1">Uncharacterized protein</fullName>
    </submittedName>
</protein>
<reference evidence="1 2" key="1">
    <citation type="submission" date="2021-11" db="EMBL/GenBank/DDBJ databases">
        <title>Black yeast isolated from Biological Soil Crust.</title>
        <authorList>
            <person name="Kurbessoian T."/>
        </authorList>
    </citation>
    <scope>NUCLEOTIDE SEQUENCE [LARGE SCALE GENOMIC DNA]</scope>
    <source>
        <strain evidence="1 2">CCFEE 5522</strain>
    </source>
</reference>
<sequence length="185" mass="21393">MHTQQDLRSGFHVHQAEPALLRVNKAIRHETCVKHLTDWLYTLAPEARVALYQNRNVSLRIFFDASSTRCLQFEDELARSAWVYSDPAWCISAEASRKGPGDINELTDVRDVPRRRRLPATGLSLHMQQDDTRARGRLALAMTQWEYNPLAQARREGRRVLLRKEIMAVMREVFEIGLRAATLVR</sequence>
<accession>A0AAV9JM48</accession>
<evidence type="ECO:0000313" key="1">
    <source>
        <dbReference type="EMBL" id="KAK4546071.1"/>
    </source>
</evidence>
<organism evidence="1 2">
    <name type="scientific">Oleoguttula mirabilis</name>
    <dbReference type="NCBI Taxonomy" id="1507867"/>
    <lineage>
        <taxon>Eukaryota</taxon>
        <taxon>Fungi</taxon>
        <taxon>Dikarya</taxon>
        <taxon>Ascomycota</taxon>
        <taxon>Pezizomycotina</taxon>
        <taxon>Dothideomycetes</taxon>
        <taxon>Dothideomycetidae</taxon>
        <taxon>Mycosphaerellales</taxon>
        <taxon>Teratosphaeriaceae</taxon>
        <taxon>Oleoguttula</taxon>
    </lineage>
</organism>
<name>A0AAV9JM48_9PEZI</name>
<evidence type="ECO:0000313" key="2">
    <source>
        <dbReference type="Proteomes" id="UP001324427"/>
    </source>
</evidence>
<dbReference type="Proteomes" id="UP001324427">
    <property type="component" value="Unassembled WGS sequence"/>
</dbReference>
<proteinExistence type="predicted"/>
<keyword evidence="2" id="KW-1185">Reference proteome</keyword>
<gene>
    <name evidence="1" type="ORF">LTR36_002208</name>
</gene>
<dbReference type="EMBL" id="JAVFHQ010000016">
    <property type="protein sequence ID" value="KAK4546071.1"/>
    <property type="molecule type" value="Genomic_DNA"/>
</dbReference>
<dbReference type="AlphaFoldDB" id="A0AAV9JM48"/>